<reference evidence="1" key="1">
    <citation type="submission" date="2023-11" db="EMBL/GenBank/DDBJ databases">
        <authorList>
            <person name="Poullet M."/>
        </authorList>
    </citation>
    <scope>NUCLEOTIDE SEQUENCE</scope>
    <source>
        <strain evidence="1">E1834</strain>
    </source>
</reference>
<keyword evidence="2" id="KW-1185">Reference proteome</keyword>
<accession>A0ACB0ZMC1</accession>
<comment type="caution">
    <text evidence="1">The sequence shown here is derived from an EMBL/GenBank/DDBJ whole genome shotgun (WGS) entry which is preliminary data.</text>
</comment>
<dbReference type="EMBL" id="CAVMJV010000041">
    <property type="protein sequence ID" value="CAK5080239.1"/>
    <property type="molecule type" value="Genomic_DNA"/>
</dbReference>
<sequence length="305" mass="35800">MEEGEEEFVELEEKVSGECDDLEVIGEEDDYRYDLEEKENEDCFGLKEIDEYSGDLKKILEEKGDEQGILEYKLDVFEKDPEKEIQPTRDKFKVLKENENIVEKRKMLRLKLREAIILARLRCDLAGKEILWNNFGEDFGYGILKRKITGRFFLGVRRCLNVEKLITLIRVSELSRNFLKEINRRMLESKPVKVLYLVSVTKQDVIRDSKGVEIEKDWKKRKRKEGKGLVESVSVTEILTIGVLMETFHRRSGSLNRVGLENPMITLTLRIPKSNKRKELPRHPRPFAKTDRTRRSYSDVEDAVI</sequence>
<dbReference type="Proteomes" id="UP001497535">
    <property type="component" value="Unassembled WGS sequence"/>
</dbReference>
<organism evidence="1 2">
    <name type="scientific">Meloidogyne enterolobii</name>
    <name type="common">Root-knot nematode worm</name>
    <name type="synonym">Meloidogyne mayaguensis</name>
    <dbReference type="NCBI Taxonomy" id="390850"/>
    <lineage>
        <taxon>Eukaryota</taxon>
        <taxon>Metazoa</taxon>
        <taxon>Ecdysozoa</taxon>
        <taxon>Nematoda</taxon>
        <taxon>Chromadorea</taxon>
        <taxon>Rhabditida</taxon>
        <taxon>Tylenchina</taxon>
        <taxon>Tylenchomorpha</taxon>
        <taxon>Tylenchoidea</taxon>
        <taxon>Meloidogynidae</taxon>
        <taxon>Meloidogyninae</taxon>
        <taxon>Meloidogyne</taxon>
    </lineage>
</organism>
<proteinExistence type="predicted"/>
<name>A0ACB0ZMC1_MELEN</name>
<evidence type="ECO:0000313" key="2">
    <source>
        <dbReference type="Proteomes" id="UP001497535"/>
    </source>
</evidence>
<protein>
    <submittedName>
        <fullName evidence="1">Uncharacterized protein</fullName>
    </submittedName>
</protein>
<evidence type="ECO:0000313" key="1">
    <source>
        <dbReference type="EMBL" id="CAK5080239.1"/>
    </source>
</evidence>
<gene>
    <name evidence="1" type="ORF">MENTE1834_LOCUS27397</name>
</gene>